<sequence>MEKVRTNEYWPVYVFPPGDTILETIEAIGMTRDQLAHRMGVPEDHINEVIKGKAVLTEDIVLKLEVVLGIDASFWRNLEHMYRRYS</sequence>
<evidence type="ECO:0000313" key="3">
    <source>
        <dbReference type="Proteomes" id="UP000005496"/>
    </source>
</evidence>
<dbReference type="NCBIfam" id="TIGR02607">
    <property type="entry name" value="antidote_HigA"/>
    <property type="match status" value="1"/>
</dbReference>
<dbReference type="GO" id="GO:0003677">
    <property type="term" value="F:DNA binding"/>
    <property type="evidence" value="ECO:0007669"/>
    <property type="project" value="InterPro"/>
</dbReference>
<dbReference type="Proteomes" id="UP000005496">
    <property type="component" value="Unassembled WGS sequence"/>
</dbReference>
<dbReference type="RefSeq" id="WP_008869423.1">
    <property type="nucleotide sequence ID" value="NZ_ACJN02000001.1"/>
</dbReference>
<protein>
    <submittedName>
        <fullName evidence="2">Plasmid maintenance system antidote protein, XRE family</fullName>
    </submittedName>
</protein>
<dbReference type="EMBL" id="ACJN02000001">
    <property type="protein sequence ID" value="EFI36304.1"/>
    <property type="molecule type" value="Genomic_DNA"/>
</dbReference>
<dbReference type="AlphaFoldDB" id="D6SKA1"/>
<dbReference type="Pfam" id="PF01381">
    <property type="entry name" value="HTH_3"/>
    <property type="match status" value="1"/>
</dbReference>
<feature type="domain" description="HTH cro/C1-type" evidence="1">
    <location>
        <begin position="29"/>
        <end position="75"/>
    </location>
</feature>
<dbReference type="InterPro" id="IPR010982">
    <property type="entry name" value="Lambda_DNA-bd_dom_sf"/>
</dbReference>
<dbReference type="SUPFAM" id="SSF47413">
    <property type="entry name" value="lambda repressor-like DNA-binding domains"/>
    <property type="match status" value="1"/>
</dbReference>
<dbReference type="eggNOG" id="COG3093">
    <property type="taxonomic scope" value="Bacteria"/>
</dbReference>
<name>D6SKA1_9BACT</name>
<keyword evidence="3" id="KW-1185">Reference proteome</keyword>
<accession>D6SKA1</accession>
<dbReference type="InterPro" id="IPR013430">
    <property type="entry name" value="Toxin_antidote_HigA"/>
</dbReference>
<organism evidence="2 3">
    <name type="scientific">Desulfonatronospira thiodismutans ASO3-1</name>
    <dbReference type="NCBI Taxonomy" id="555779"/>
    <lineage>
        <taxon>Bacteria</taxon>
        <taxon>Pseudomonadati</taxon>
        <taxon>Thermodesulfobacteriota</taxon>
        <taxon>Desulfovibrionia</taxon>
        <taxon>Desulfovibrionales</taxon>
        <taxon>Desulfonatronovibrionaceae</taxon>
        <taxon>Desulfonatronospira</taxon>
    </lineage>
</organism>
<evidence type="ECO:0000259" key="1">
    <source>
        <dbReference type="PROSITE" id="PS50943"/>
    </source>
</evidence>
<gene>
    <name evidence="2" type="ORF">Dthio_PD3768</name>
</gene>
<dbReference type="SMART" id="SM00530">
    <property type="entry name" value="HTH_XRE"/>
    <property type="match status" value="1"/>
</dbReference>
<comment type="caution">
    <text evidence="2">The sequence shown here is derived from an EMBL/GenBank/DDBJ whole genome shotgun (WGS) entry which is preliminary data.</text>
</comment>
<dbReference type="OrthoDB" id="9796786at2"/>
<dbReference type="InterPro" id="IPR001387">
    <property type="entry name" value="Cro/C1-type_HTH"/>
</dbReference>
<dbReference type="CDD" id="cd00093">
    <property type="entry name" value="HTH_XRE"/>
    <property type="match status" value="1"/>
</dbReference>
<proteinExistence type="predicted"/>
<reference evidence="2" key="1">
    <citation type="submission" date="2010-05" db="EMBL/GenBank/DDBJ databases">
        <title>The draft genome of Desulfonatronospira thiodismutans ASO3-1.</title>
        <authorList>
            <consortium name="US DOE Joint Genome Institute (JGI-PGF)"/>
            <person name="Lucas S."/>
            <person name="Copeland A."/>
            <person name="Lapidus A."/>
            <person name="Cheng J.-F."/>
            <person name="Bruce D."/>
            <person name="Goodwin L."/>
            <person name="Pitluck S."/>
            <person name="Chertkov O."/>
            <person name="Brettin T."/>
            <person name="Detter J.C."/>
            <person name="Han C."/>
            <person name="Land M.L."/>
            <person name="Hauser L."/>
            <person name="Kyrpides N."/>
            <person name="Mikhailova N."/>
            <person name="Muyzer G."/>
            <person name="Woyke T."/>
        </authorList>
    </citation>
    <scope>NUCLEOTIDE SEQUENCE [LARGE SCALE GENOMIC DNA]</scope>
    <source>
        <strain evidence="2">ASO3-1</strain>
    </source>
</reference>
<dbReference type="PROSITE" id="PS50943">
    <property type="entry name" value="HTH_CROC1"/>
    <property type="match status" value="1"/>
</dbReference>
<dbReference type="Gene3D" id="1.10.260.40">
    <property type="entry name" value="lambda repressor-like DNA-binding domains"/>
    <property type="match status" value="1"/>
</dbReference>
<evidence type="ECO:0000313" key="2">
    <source>
        <dbReference type="EMBL" id="EFI36304.1"/>
    </source>
</evidence>